<evidence type="ECO:0000256" key="6">
    <source>
        <dbReference type="ARBA" id="ARBA00022519"/>
    </source>
</evidence>
<dbReference type="Pfam" id="PF08448">
    <property type="entry name" value="PAS_4"/>
    <property type="match status" value="1"/>
</dbReference>
<dbReference type="Gene3D" id="3.30.450.40">
    <property type="match status" value="2"/>
</dbReference>
<dbReference type="InterPro" id="IPR013656">
    <property type="entry name" value="PAS_4"/>
</dbReference>
<dbReference type="InterPro" id="IPR004358">
    <property type="entry name" value="Sig_transdc_His_kin-like_C"/>
</dbReference>
<dbReference type="CDD" id="cd17774">
    <property type="entry name" value="CBS_two-component_sensor_histidine_kinase_repeat2"/>
    <property type="match status" value="1"/>
</dbReference>
<dbReference type="RefSeq" id="WP_008056951.1">
    <property type="nucleotide sequence ID" value="NZ_FO818640.1"/>
</dbReference>
<dbReference type="NCBIfam" id="TIGR00229">
    <property type="entry name" value="sensory_box"/>
    <property type="match status" value="5"/>
</dbReference>
<dbReference type="PROSITE" id="PS50109">
    <property type="entry name" value="HIS_KIN"/>
    <property type="match status" value="1"/>
</dbReference>
<feature type="domain" description="PAS" evidence="23">
    <location>
        <begin position="529"/>
        <end position="606"/>
    </location>
</feature>
<dbReference type="InterPro" id="IPR013655">
    <property type="entry name" value="PAS_fold_3"/>
</dbReference>
<dbReference type="InterPro" id="IPR000700">
    <property type="entry name" value="PAS-assoc_C"/>
</dbReference>
<evidence type="ECO:0000256" key="13">
    <source>
        <dbReference type="ARBA" id="ARBA00022989"/>
    </source>
</evidence>
<dbReference type="Gene3D" id="3.40.50.2300">
    <property type="match status" value="1"/>
</dbReference>
<dbReference type="PANTHER" id="PTHR43047">
    <property type="entry name" value="TWO-COMPONENT HISTIDINE PROTEIN KINASE"/>
    <property type="match status" value="1"/>
</dbReference>
<dbReference type="SUPFAM" id="SSF55781">
    <property type="entry name" value="GAF domain-like"/>
    <property type="match status" value="2"/>
</dbReference>
<dbReference type="InterPro" id="IPR005467">
    <property type="entry name" value="His_kinase_dom"/>
</dbReference>
<dbReference type="Gene3D" id="3.10.580.10">
    <property type="entry name" value="CBS-domain"/>
    <property type="match status" value="2"/>
</dbReference>
<dbReference type="PROSITE" id="PS50112">
    <property type="entry name" value="PAS"/>
    <property type="match status" value="3"/>
</dbReference>
<dbReference type="EMBL" id="FO818640">
    <property type="protein sequence ID" value="CDM92976.1"/>
    <property type="molecule type" value="Genomic_DNA"/>
</dbReference>
<organism evidence="26 27">
    <name type="scientific">Limnospira indica PCC 8005</name>
    <dbReference type="NCBI Taxonomy" id="376219"/>
    <lineage>
        <taxon>Bacteria</taxon>
        <taxon>Bacillati</taxon>
        <taxon>Cyanobacteriota</taxon>
        <taxon>Cyanophyceae</taxon>
        <taxon>Oscillatoriophycideae</taxon>
        <taxon>Oscillatoriales</taxon>
        <taxon>Sirenicapillariaceae</taxon>
        <taxon>Limnospira</taxon>
    </lineage>
</organism>
<dbReference type="Gene3D" id="1.10.287.130">
    <property type="match status" value="1"/>
</dbReference>
<dbReference type="Proteomes" id="UP000032946">
    <property type="component" value="Chromosome"/>
</dbReference>
<evidence type="ECO:0000313" key="27">
    <source>
        <dbReference type="Proteomes" id="UP000032946"/>
    </source>
</evidence>
<evidence type="ECO:0000256" key="4">
    <source>
        <dbReference type="ARBA" id="ARBA00012438"/>
    </source>
</evidence>
<dbReference type="GO" id="GO:0000155">
    <property type="term" value="F:phosphorelay sensor kinase activity"/>
    <property type="evidence" value="ECO:0007669"/>
    <property type="project" value="InterPro"/>
</dbReference>
<evidence type="ECO:0000256" key="2">
    <source>
        <dbReference type="ARBA" id="ARBA00004429"/>
    </source>
</evidence>
<dbReference type="SUPFAM" id="SSF55874">
    <property type="entry name" value="ATPase domain of HSP90 chaperone/DNA topoisomerase II/histidine kinase"/>
    <property type="match status" value="1"/>
</dbReference>
<dbReference type="GO" id="GO:0009927">
    <property type="term" value="F:histidine phosphotransfer kinase activity"/>
    <property type="evidence" value="ECO:0007669"/>
    <property type="project" value="TreeGrafter"/>
</dbReference>
<feature type="domain" description="Phytochrome chromophore attachment site" evidence="20">
    <location>
        <begin position="344"/>
        <end position="480"/>
    </location>
</feature>
<proteinExistence type="inferred from homology"/>
<feature type="domain" description="PAC" evidence="24">
    <location>
        <begin position="861"/>
        <end position="913"/>
    </location>
</feature>
<evidence type="ECO:0000259" key="21">
    <source>
        <dbReference type="PROSITE" id="PS50109"/>
    </source>
</evidence>
<evidence type="ECO:0000256" key="19">
    <source>
        <dbReference type="SAM" id="Coils"/>
    </source>
</evidence>
<feature type="domain" description="PAC" evidence="24">
    <location>
        <begin position="609"/>
        <end position="659"/>
    </location>
</feature>
<evidence type="ECO:0000256" key="3">
    <source>
        <dbReference type="ARBA" id="ARBA00006402"/>
    </source>
</evidence>
<dbReference type="InterPro" id="IPR036097">
    <property type="entry name" value="HisK_dim/P_sf"/>
</dbReference>
<dbReference type="InterPro" id="IPR003594">
    <property type="entry name" value="HATPase_dom"/>
</dbReference>
<dbReference type="Pfam" id="PF13188">
    <property type="entry name" value="PAS_8"/>
    <property type="match status" value="1"/>
</dbReference>
<protein>
    <recommendedName>
        <fullName evidence="16">Circadian input-output histidine kinase CikA</fullName>
        <ecNumber evidence="4">2.7.13.3</ecNumber>
    </recommendedName>
</protein>
<feature type="domain" description="Histidine kinase" evidence="21">
    <location>
        <begin position="1382"/>
        <end position="1609"/>
    </location>
</feature>
<dbReference type="PROSITE" id="PS51371">
    <property type="entry name" value="CBS"/>
    <property type="match status" value="4"/>
</dbReference>
<feature type="domain" description="CBS" evidence="25">
    <location>
        <begin position="88"/>
        <end position="148"/>
    </location>
</feature>
<feature type="domain" description="Response regulatory" evidence="22">
    <location>
        <begin position="1639"/>
        <end position="1755"/>
    </location>
</feature>
<dbReference type="PROSITE" id="PS50110">
    <property type="entry name" value="RESPONSE_REGULATORY"/>
    <property type="match status" value="1"/>
</dbReference>
<dbReference type="FunFam" id="1.10.287.130:FF:000145">
    <property type="entry name" value="Sensory transduction histidine kinase"/>
    <property type="match status" value="1"/>
</dbReference>
<feature type="coiled-coil region" evidence="19">
    <location>
        <begin position="494"/>
        <end position="532"/>
    </location>
</feature>
<keyword evidence="10" id="KW-0677">Repeat</keyword>
<dbReference type="SMART" id="SM00116">
    <property type="entry name" value="CBS"/>
    <property type="match status" value="4"/>
</dbReference>
<dbReference type="InterPro" id="IPR029016">
    <property type="entry name" value="GAF-like_dom_sf"/>
</dbReference>
<dbReference type="PROSITE" id="PS50046">
    <property type="entry name" value="PHYTOCHROME_2"/>
    <property type="match status" value="2"/>
</dbReference>
<dbReference type="EC" id="2.7.13.3" evidence="4"/>
<dbReference type="SUPFAM" id="SSF55785">
    <property type="entry name" value="PYP-like sensor domain (PAS domain)"/>
    <property type="match status" value="5"/>
</dbReference>
<keyword evidence="6" id="KW-0997">Cell inner membrane</keyword>
<dbReference type="InterPro" id="IPR000644">
    <property type="entry name" value="CBS_dom"/>
</dbReference>
<keyword evidence="5" id="KW-1003">Cell membrane</keyword>
<feature type="coiled-coil region" evidence="19">
    <location>
        <begin position="286"/>
        <end position="328"/>
    </location>
</feature>
<keyword evidence="18" id="KW-0129">CBS domain</keyword>
<dbReference type="InterPro" id="IPR001610">
    <property type="entry name" value="PAC"/>
</dbReference>
<dbReference type="CDD" id="cd00130">
    <property type="entry name" value="PAS"/>
    <property type="match status" value="4"/>
</dbReference>
<evidence type="ECO:0000256" key="1">
    <source>
        <dbReference type="ARBA" id="ARBA00000085"/>
    </source>
</evidence>
<dbReference type="InterPro" id="IPR000014">
    <property type="entry name" value="PAS"/>
</dbReference>
<dbReference type="SMART" id="SM00091">
    <property type="entry name" value="PAS"/>
    <property type="match status" value="4"/>
</dbReference>
<feature type="modified residue" description="4-aspartylphosphate" evidence="17">
    <location>
        <position position="1688"/>
    </location>
</feature>
<dbReference type="InterPro" id="IPR003018">
    <property type="entry name" value="GAF"/>
</dbReference>
<feature type="coiled-coil region" evidence="19">
    <location>
        <begin position="1341"/>
        <end position="1372"/>
    </location>
</feature>
<dbReference type="SUPFAM" id="SSF54631">
    <property type="entry name" value="CBS-domain pair"/>
    <property type="match status" value="2"/>
</dbReference>
<dbReference type="InterPro" id="IPR046342">
    <property type="entry name" value="CBS_dom_sf"/>
</dbReference>
<dbReference type="InterPro" id="IPR035965">
    <property type="entry name" value="PAS-like_dom_sf"/>
</dbReference>
<evidence type="ECO:0000259" key="22">
    <source>
        <dbReference type="PROSITE" id="PS50110"/>
    </source>
</evidence>
<feature type="domain" description="Phytochrome chromophore attachment site" evidence="20">
    <location>
        <begin position="1195"/>
        <end position="1334"/>
    </location>
</feature>
<dbReference type="CDD" id="cd00082">
    <property type="entry name" value="HisKA"/>
    <property type="match status" value="1"/>
</dbReference>
<dbReference type="SMART" id="SM00448">
    <property type="entry name" value="REC"/>
    <property type="match status" value="1"/>
</dbReference>
<dbReference type="Pfam" id="PF00571">
    <property type="entry name" value="CBS"/>
    <property type="match status" value="4"/>
</dbReference>
<dbReference type="FunFam" id="3.30.565.10:FF:000010">
    <property type="entry name" value="Sensor histidine kinase RcsC"/>
    <property type="match status" value="1"/>
</dbReference>
<dbReference type="Pfam" id="PF01590">
    <property type="entry name" value="GAF"/>
    <property type="match status" value="2"/>
</dbReference>
<keyword evidence="12 26" id="KW-0418">Kinase</keyword>
<dbReference type="PANTHER" id="PTHR43047:SF63">
    <property type="entry name" value="HISTIDINE KINASE"/>
    <property type="match status" value="1"/>
</dbReference>
<reference evidence="26 27" key="1">
    <citation type="submission" date="2014-02" db="EMBL/GenBank/DDBJ databases">
        <authorList>
            <person name="Genoscope - CEA"/>
        </authorList>
    </citation>
    <scope>NUCLEOTIDE SEQUENCE [LARGE SCALE GENOMIC DNA]</scope>
    <source>
        <strain evidence="26 27">PCC 8005</strain>
    </source>
</reference>
<evidence type="ECO:0000256" key="11">
    <source>
        <dbReference type="ARBA" id="ARBA00022741"/>
    </source>
</evidence>
<dbReference type="SMART" id="SM00388">
    <property type="entry name" value="HisKA"/>
    <property type="match status" value="1"/>
</dbReference>
<feature type="domain" description="PAC" evidence="24">
    <location>
        <begin position="1122"/>
        <end position="1175"/>
    </location>
</feature>
<dbReference type="InterPro" id="IPR001789">
    <property type="entry name" value="Sig_transdc_resp-reg_receiver"/>
</dbReference>
<evidence type="ECO:0000256" key="8">
    <source>
        <dbReference type="ARBA" id="ARBA00022679"/>
    </source>
</evidence>
<feature type="domain" description="PAS" evidence="23">
    <location>
        <begin position="1071"/>
        <end position="1118"/>
    </location>
</feature>
<evidence type="ECO:0000256" key="16">
    <source>
        <dbReference type="ARBA" id="ARBA00074306"/>
    </source>
</evidence>
<dbReference type="CDD" id="cd16922">
    <property type="entry name" value="HATPase_EvgS-ArcB-TorS-like"/>
    <property type="match status" value="1"/>
</dbReference>
<dbReference type="PRINTS" id="PR00344">
    <property type="entry name" value="BCTRLSENSOR"/>
</dbReference>
<keyword evidence="19" id="KW-0175">Coiled coil</keyword>
<sequence>MVDYNQSPTETTIDPKTAIALNVLTISPEATVEEAIALMSNPSRESDSSSIIVVTESDRIVGIVTERDIVRLAAQQQPLQSLLVGEVMSQPVITLQQSELTDIFAIIDFLQKRGLRHLPIVDDHDRLLGLISHESLQRLTRPVDLMRLRSVGEVMAQDVVTSPPDRTLLDIAQLLTQNRVSCVIITEFDPADNPPIERPVGIITERDIVQFQAVGGAIRETSAQEVMSSPLFTVRPDEFLWAAQQQMEERRIRRVVVTGERGNLVGIVTQTTLLRAFNPIEIYNLAENLKQKVNRLEAEKLALWERRNQELQEEVAAQTQRIQTQAQRDRLLLNISTTIRNSLDLATILQTAVDEVRQVLSCDRVIIYKFEDDLSGSVIAESIMAGGRSVLHSQANDPCVTREWLEPYRQGRVRVVRDIYDDSMTLCHQELLLSFDIRAKLMVPLVVDDRLWGLMIASHRDQPRDWQTGEIQLLQALSIQLAIALKQATQHEQLQNEIRQRQKAQLALASLNSELESRVEQRTAELQAREARYRGLMEGASDAILLATPEGYLIEANRAAEDLFGYSRDDFSGLSLERSPLHISQLHPLEELDRIVSSLERIIEEKQLWVLDTRILKADGSEIPVDISGSLIKVGQTHIVQGIFRDISDRAAFEEKLRSSETELRSVFEAMGDLVLIIAPDARKVNVMPTRHQILEPQATEILDQTLDCLFQDEAESRTRLPILEALTTGKTVSFEYQIDLEDRRIYFEASISPMSDRRVIWVARDMTKRKQAEAEIFQLSQRLKIALSSGNIGFWDWDLRQNQITWDEQMYALYGVDNSSYFSSPESVVAYEVWSHGVHPDDRQAAADLLQKAILGEADYNTEFRVLHPDGSLHYIKASGLVVRDEAGQPISMIGVNLDITDIRQAEAALQASETRFRRVFDSNVVGMMFTNFAGDIIEANDRFLEMLGYSRAQRPMGLINWAEITPPEYRELDLQAIEHLRQSGFIHPFEKAYRHQDGHLVFVLIGVAMLSQTDESSVCVVVDISAQKAALQERTKAEQALQESKLRLELGLASANTGLWDWKMQTGELWFNKQWKSMLGYQEHEIENRLTEWQSRVHPDDLAQVYQDVERHIQGKTELYRNEHRLRCKDGSYRWILAQGRMVERDAEGRPLRFIGTHTDISDRKKAEQTIEQQAQRERLLRETNQRISQSLDLPTIFDTASREICNCLQGSRVGIFKFYPDSGYDDGEFVAESVVNDFPSVLAIPVHDHCFGENYASLYAQGRYYVADDIHHDGLENCHVDILSQFQVRANLVIPIICQDVLWGLLCIHQCDGPRHWEQSDIDLAQQFSFQLAIAIQQSNLFEQLQQELRERQQTQQQLTQRNQELIRATRLKDEFLANMSHELRTPLNAILGMTEGLHEEVFGPVNDRQLKALQTVERSASHLLALINDILDVAKIESGQVELECSPTAIAPLCKSSIAFIKQQALKKRIQLSVNLPLNLPDIILDERRIRQVLINLLNNAVKFTPEGGSITLEVILPPPREAEGESPYLRFSVRDTGIGISPENIKKLFQPFMQIDSALNRQYQGTGLGLALTKQIVELHGGRVGLTSEVGVGSCFSIDLPYQASVMIPQRMDSEADLNPNDVETPSTPNAAPLLLLAEDNEANISTISSYLTAKGYRIELAKNGQEAINQAVALSPDLILMDIQMPGMDGLEAMKRIREIPELATTPIIALTALAMESDRKACLLAGANEYLSKPVRLKQLTMTIQDLLNSSEDALHQKTDAV</sequence>
<keyword evidence="11" id="KW-0547">Nucleotide-binding</keyword>
<comment type="catalytic activity">
    <reaction evidence="1">
        <text>ATP + protein L-histidine = ADP + protein N-phospho-L-histidine.</text>
        <dbReference type="EC" id="2.7.13.3"/>
    </reaction>
</comment>
<dbReference type="InterPro" id="IPR016132">
    <property type="entry name" value="Phyto_chromo_attachment"/>
</dbReference>
<dbReference type="Pfam" id="PF08447">
    <property type="entry name" value="PAS_3"/>
    <property type="match status" value="2"/>
</dbReference>
<gene>
    <name evidence="26" type="ORF">ARTHRO_10649</name>
</gene>
<dbReference type="SUPFAM" id="SSF47384">
    <property type="entry name" value="Homodimeric domain of signal transducing histidine kinase"/>
    <property type="match status" value="1"/>
</dbReference>
<dbReference type="SMART" id="SM00086">
    <property type="entry name" value="PAC"/>
    <property type="match status" value="5"/>
</dbReference>
<feature type="domain" description="CBS" evidence="25">
    <location>
        <begin position="18"/>
        <end position="79"/>
    </location>
</feature>
<dbReference type="PROSITE" id="PS50113">
    <property type="entry name" value="PAC"/>
    <property type="match status" value="3"/>
</dbReference>
<evidence type="ECO:0000256" key="9">
    <source>
        <dbReference type="ARBA" id="ARBA00022692"/>
    </source>
</evidence>
<evidence type="ECO:0000256" key="17">
    <source>
        <dbReference type="PROSITE-ProRule" id="PRU00169"/>
    </source>
</evidence>
<evidence type="ECO:0000256" key="18">
    <source>
        <dbReference type="PROSITE-ProRule" id="PRU00703"/>
    </source>
</evidence>
<dbReference type="SMART" id="SM00065">
    <property type="entry name" value="GAF"/>
    <property type="match status" value="2"/>
</dbReference>
<evidence type="ECO:0000256" key="12">
    <source>
        <dbReference type="ARBA" id="ARBA00022777"/>
    </source>
</evidence>
<keyword evidence="14" id="KW-0902">Two-component regulatory system</keyword>
<evidence type="ECO:0000256" key="10">
    <source>
        <dbReference type="ARBA" id="ARBA00022737"/>
    </source>
</evidence>
<dbReference type="GO" id="GO:0005886">
    <property type="term" value="C:plasma membrane"/>
    <property type="evidence" value="ECO:0007669"/>
    <property type="project" value="UniProtKB-SubCell"/>
</dbReference>
<evidence type="ECO:0000256" key="5">
    <source>
        <dbReference type="ARBA" id="ARBA00022475"/>
    </source>
</evidence>
<dbReference type="CDD" id="cd04620">
    <property type="entry name" value="CBS_two-component_sensor_histidine_kinase_repeat1"/>
    <property type="match status" value="1"/>
</dbReference>
<evidence type="ECO:0000313" key="26">
    <source>
        <dbReference type="EMBL" id="CDM92976.1"/>
    </source>
</evidence>
<keyword evidence="8 26" id="KW-0808">Transferase</keyword>
<evidence type="ECO:0000256" key="7">
    <source>
        <dbReference type="ARBA" id="ARBA00022553"/>
    </source>
</evidence>
<keyword evidence="13" id="KW-1133">Transmembrane helix</keyword>
<dbReference type="SMART" id="SM00387">
    <property type="entry name" value="HATPase_c"/>
    <property type="match status" value="1"/>
</dbReference>
<evidence type="ECO:0000259" key="25">
    <source>
        <dbReference type="PROSITE" id="PS51371"/>
    </source>
</evidence>
<comment type="subcellular location">
    <subcellularLocation>
        <location evidence="2">Cell inner membrane</location>
        <topology evidence="2">Multi-pass membrane protein</topology>
    </subcellularLocation>
</comment>
<accession>A0A9P1NWV7</accession>
<dbReference type="Pfam" id="PF00512">
    <property type="entry name" value="HisKA"/>
    <property type="match status" value="1"/>
</dbReference>
<keyword evidence="7 17" id="KW-0597">Phosphoprotein</keyword>
<dbReference type="FunFam" id="2.10.70.100:FF:000001">
    <property type="entry name" value="Sensory transduction histidine kinase"/>
    <property type="match status" value="1"/>
</dbReference>
<dbReference type="InterPro" id="IPR011006">
    <property type="entry name" value="CheY-like_superfamily"/>
</dbReference>
<evidence type="ECO:0000256" key="15">
    <source>
        <dbReference type="ARBA" id="ARBA00023136"/>
    </source>
</evidence>
<dbReference type="SUPFAM" id="SSF52172">
    <property type="entry name" value="CheY-like"/>
    <property type="match status" value="1"/>
</dbReference>
<dbReference type="Gene3D" id="3.30.565.10">
    <property type="entry name" value="Histidine kinase-like ATPase, C-terminal domain"/>
    <property type="match status" value="1"/>
</dbReference>
<evidence type="ECO:0000259" key="20">
    <source>
        <dbReference type="PROSITE" id="PS50046"/>
    </source>
</evidence>
<dbReference type="Gene3D" id="2.10.70.100">
    <property type="match status" value="1"/>
</dbReference>
<dbReference type="InterPro" id="IPR003661">
    <property type="entry name" value="HisK_dim/P_dom"/>
</dbReference>
<comment type="similarity">
    <text evidence="3">In the N-terminal section; belongs to the phytochrome family.</text>
</comment>
<feature type="domain" description="CBS" evidence="25">
    <location>
        <begin position="227"/>
        <end position="287"/>
    </location>
</feature>
<feature type="domain" description="PAS" evidence="23">
    <location>
        <begin position="914"/>
        <end position="955"/>
    </location>
</feature>
<dbReference type="Gene3D" id="3.30.450.20">
    <property type="entry name" value="PAS domain"/>
    <property type="match status" value="5"/>
</dbReference>
<keyword evidence="27" id="KW-1185">Reference proteome</keyword>
<dbReference type="CDD" id="cd17546">
    <property type="entry name" value="REC_hyHK_CKI1_RcsC-like"/>
    <property type="match status" value="1"/>
</dbReference>
<dbReference type="Pfam" id="PF00072">
    <property type="entry name" value="Response_reg"/>
    <property type="match status" value="1"/>
</dbReference>
<dbReference type="Pfam" id="PF13426">
    <property type="entry name" value="PAS_9"/>
    <property type="match status" value="1"/>
</dbReference>
<name>A0A9P1NWV7_9CYAN</name>
<evidence type="ECO:0000259" key="23">
    <source>
        <dbReference type="PROSITE" id="PS50112"/>
    </source>
</evidence>
<feature type="domain" description="CBS" evidence="25">
    <location>
        <begin position="155"/>
        <end position="218"/>
    </location>
</feature>
<keyword evidence="9" id="KW-0812">Transmembrane</keyword>
<dbReference type="InterPro" id="IPR036890">
    <property type="entry name" value="HATPase_C_sf"/>
</dbReference>
<evidence type="ECO:0000259" key="24">
    <source>
        <dbReference type="PROSITE" id="PS50113"/>
    </source>
</evidence>
<keyword evidence="15" id="KW-0472">Membrane</keyword>
<dbReference type="Pfam" id="PF02518">
    <property type="entry name" value="HATPase_c"/>
    <property type="match status" value="1"/>
</dbReference>
<evidence type="ECO:0000256" key="14">
    <source>
        <dbReference type="ARBA" id="ARBA00023012"/>
    </source>
</evidence>
<dbReference type="GO" id="GO:0000166">
    <property type="term" value="F:nucleotide binding"/>
    <property type="evidence" value="ECO:0007669"/>
    <property type="project" value="UniProtKB-KW"/>
</dbReference>